<organism evidence="1 2">
    <name type="scientific">Heterorhabditis bacteriophora</name>
    <name type="common">Entomopathogenic nematode worm</name>
    <dbReference type="NCBI Taxonomy" id="37862"/>
    <lineage>
        <taxon>Eukaryota</taxon>
        <taxon>Metazoa</taxon>
        <taxon>Ecdysozoa</taxon>
        <taxon>Nematoda</taxon>
        <taxon>Chromadorea</taxon>
        <taxon>Rhabditida</taxon>
        <taxon>Rhabditina</taxon>
        <taxon>Rhabditomorpha</taxon>
        <taxon>Strongyloidea</taxon>
        <taxon>Heterorhabditidae</taxon>
        <taxon>Heterorhabditis</taxon>
    </lineage>
</organism>
<dbReference type="Proteomes" id="UP000095283">
    <property type="component" value="Unplaced"/>
</dbReference>
<proteinExistence type="predicted"/>
<evidence type="ECO:0000313" key="2">
    <source>
        <dbReference type="WBParaSite" id="Hba_15081"/>
    </source>
</evidence>
<sequence>MLLLSKNVTVKSYRSPVIQPVPYIFDDTTPTRLPSILYNIPHSHIILFVSNADTFHITIS</sequence>
<evidence type="ECO:0000313" key="1">
    <source>
        <dbReference type="Proteomes" id="UP000095283"/>
    </source>
</evidence>
<reference evidence="2" key="1">
    <citation type="submission" date="2016-11" db="UniProtKB">
        <authorList>
            <consortium name="WormBaseParasite"/>
        </authorList>
    </citation>
    <scope>IDENTIFICATION</scope>
</reference>
<keyword evidence="1" id="KW-1185">Reference proteome</keyword>
<accession>A0A1I7XBM2</accession>
<dbReference type="WBParaSite" id="Hba_15081">
    <property type="protein sequence ID" value="Hba_15081"/>
    <property type="gene ID" value="Hba_15081"/>
</dbReference>
<name>A0A1I7XBM2_HETBA</name>
<dbReference type="AlphaFoldDB" id="A0A1I7XBM2"/>
<protein>
    <submittedName>
        <fullName evidence="2">Ovule protein</fullName>
    </submittedName>
</protein>